<dbReference type="Pfam" id="PF00535">
    <property type="entry name" value="Glycos_transf_2"/>
    <property type="match status" value="1"/>
</dbReference>
<dbReference type="Gene3D" id="3.90.550.10">
    <property type="entry name" value="Spore Coat Polysaccharide Biosynthesis Protein SpsA, Chain A"/>
    <property type="match status" value="1"/>
</dbReference>
<evidence type="ECO:0000313" key="4">
    <source>
        <dbReference type="EMBL" id="MDI4509530.1"/>
    </source>
</evidence>
<dbReference type="PANTHER" id="PTHR22916:SF51">
    <property type="entry name" value="GLYCOSYLTRANSFERASE EPSH-RELATED"/>
    <property type="match status" value="1"/>
</dbReference>
<reference evidence="4" key="1">
    <citation type="submission" date="2019-04" db="EMBL/GenBank/DDBJ databases">
        <title>Moraxella osloensis CCUG 73412, isolated from corneal scrapings as causative agent of keratitis.</title>
        <authorList>
            <person name="Connolly G."/>
            <person name="Jaen-Luchoro D."/>
            <person name="Pinyeiro-Iglesias B."/>
            <person name="Curry A."/>
            <person name="Knowles S."/>
            <person name="Moore E.R.B."/>
        </authorList>
    </citation>
    <scope>NUCLEOTIDE SEQUENCE</scope>
    <source>
        <strain evidence="4">CCUG 73412</strain>
    </source>
</reference>
<accession>A0AAW6TEH0</accession>
<comment type="caution">
    <text evidence="4">The sequence shown here is derived from an EMBL/GenBank/DDBJ whole genome shotgun (WGS) entry which is preliminary data.</text>
</comment>
<proteinExistence type="predicted"/>
<evidence type="ECO:0000256" key="2">
    <source>
        <dbReference type="ARBA" id="ARBA00022679"/>
    </source>
</evidence>
<feature type="domain" description="Glycosyltransferase 2-like" evidence="3">
    <location>
        <begin position="6"/>
        <end position="95"/>
    </location>
</feature>
<dbReference type="CDD" id="cd00761">
    <property type="entry name" value="Glyco_tranf_GTA_type"/>
    <property type="match status" value="1"/>
</dbReference>
<keyword evidence="2" id="KW-0808">Transferase</keyword>
<organism evidence="4">
    <name type="scientific">Faucicola osloensis</name>
    <name type="common">Moraxella osloensis</name>
    <dbReference type="NCBI Taxonomy" id="34062"/>
    <lineage>
        <taxon>Bacteria</taxon>
        <taxon>Pseudomonadati</taxon>
        <taxon>Pseudomonadota</taxon>
        <taxon>Gammaproteobacteria</taxon>
        <taxon>Moraxellales</taxon>
        <taxon>Moraxellaceae</taxon>
        <taxon>Faucicola</taxon>
    </lineage>
</organism>
<dbReference type="InterPro" id="IPR001173">
    <property type="entry name" value="Glyco_trans_2-like"/>
</dbReference>
<protein>
    <submittedName>
        <fullName evidence="4">Glycosyltransferase</fullName>
    </submittedName>
</protein>
<keyword evidence="1" id="KW-0328">Glycosyltransferase</keyword>
<dbReference type="EMBL" id="SSCJ01000003">
    <property type="protein sequence ID" value="MDI4509530.1"/>
    <property type="molecule type" value="Genomic_DNA"/>
</dbReference>
<evidence type="ECO:0000256" key="1">
    <source>
        <dbReference type="ARBA" id="ARBA00022676"/>
    </source>
</evidence>
<name>A0AAW6TEH0_FAUOS</name>
<dbReference type="InterPro" id="IPR029044">
    <property type="entry name" value="Nucleotide-diphossugar_trans"/>
</dbReference>
<dbReference type="SUPFAM" id="SSF53448">
    <property type="entry name" value="Nucleotide-diphospho-sugar transferases"/>
    <property type="match status" value="1"/>
</dbReference>
<dbReference type="GO" id="GO:0016758">
    <property type="term" value="F:hexosyltransferase activity"/>
    <property type="evidence" value="ECO:0007669"/>
    <property type="project" value="UniProtKB-ARBA"/>
</dbReference>
<sequence length="315" mass="36454">MNKILSIIIPMYNVENYLEECINQINIKDIDYEILMINDGSSDNSLAIANELANNNSRVRVISQENKGLGGARNTGIKSATGKYILFLDADDFLIKTDFSFLKNSKYDIIEFSAQLISMNQQIIKKIQITDVSGLSGVNYLTQFNIQPSACNKIYRKDFLLEHNLFFKEKIYSEDIHLNSRAYFLAKTVASQVEVIQQFRQSPNSITRNGSTEKKQKMFDDLNFIFEDILSFKNKYAKNNFEIEYFNYILSDLGLGIINFGLLNNKDVSKVFYFLKNHNILSKKYNLDFKKNLFRKAILLPFGLKFLKLAYGKRK</sequence>
<gene>
    <name evidence="4" type="ORF">E6P75_04805</name>
</gene>
<evidence type="ECO:0000259" key="3">
    <source>
        <dbReference type="Pfam" id="PF00535"/>
    </source>
</evidence>
<dbReference type="AlphaFoldDB" id="A0AAW6TEH0"/>
<dbReference type="PANTHER" id="PTHR22916">
    <property type="entry name" value="GLYCOSYLTRANSFERASE"/>
    <property type="match status" value="1"/>
</dbReference>